<accession>A0A515EVA6</accession>
<dbReference type="InterPro" id="IPR038765">
    <property type="entry name" value="Papain-like_cys_pep_sf"/>
</dbReference>
<dbReference type="AlphaFoldDB" id="A0A515EVA6"/>
<protein>
    <submittedName>
        <fullName evidence="2">Transglutaminase domain-containing protein</fullName>
    </submittedName>
</protein>
<dbReference type="RefSeq" id="WP_142814045.1">
    <property type="nucleotide sequence ID" value="NZ_CP036282.1"/>
</dbReference>
<evidence type="ECO:0000259" key="1">
    <source>
        <dbReference type="SMART" id="SM00460"/>
    </source>
</evidence>
<dbReference type="SMART" id="SM00460">
    <property type="entry name" value="TGc"/>
    <property type="match status" value="1"/>
</dbReference>
<dbReference type="KEGG" id="rhg:EXZ61_01330"/>
<reference evidence="3" key="2">
    <citation type="journal article" date="2020" name="Int. J. Syst. Evol. Microbiol.">
        <title>Genomic insights into a novel species Rhodoferax aquaticus sp. nov., isolated from freshwater.</title>
        <authorList>
            <person name="Li T."/>
            <person name="Zhuo Y."/>
            <person name="Jin C.Z."/>
            <person name="Wu X."/>
            <person name="Ko S.R."/>
            <person name="Jin F.J."/>
            <person name="Ahn C.Y."/>
            <person name="Oh H.M."/>
            <person name="Lee H.G."/>
            <person name="Jin L."/>
        </authorList>
    </citation>
    <scope>NUCLEOTIDE SEQUENCE [LARGE SCALE GENOMIC DNA]</scope>
    <source>
        <strain evidence="3">Gr-4</strain>
    </source>
</reference>
<dbReference type="InterPro" id="IPR002931">
    <property type="entry name" value="Transglutaminase-like"/>
</dbReference>
<organism evidence="2 3">
    <name type="scientific">Rhodoferax aquaticus</name>
    <dbReference type="NCBI Taxonomy" id="2527691"/>
    <lineage>
        <taxon>Bacteria</taxon>
        <taxon>Pseudomonadati</taxon>
        <taxon>Pseudomonadota</taxon>
        <taxon>Betaproteobacteria</taxon>
        <taxon>Burkholderiales</taxon>
        <taxon>Comamonadaceae</taxon>
        <taxon>Rhodoferax</taxon>
    </lineage>
</organism>
<dbReference type="Proteomes" id="UP000317365">
    <property type="component" value="Chromosome"/>
</dbReference>
<dbReference type="EMBL" id="CP036282">
    <property type="protein sequence ID" value="QDL56611.1"/>
    <property type="molecule type" value="Genomic_DNA"/>
</dbReference>
<dbReference type="Pfam" id="PF01841">
    <property type="entry name" value="Transglut_core"/>
    <property type="match status" value="1"/>
</dbReference>
<sequence length="242" mass="27079">MEPQLHESGLLKPLTQPTALLDYQHASIQLLIDTRTWRGLPVFERIGAAYAFVRDEVAFGYNAADDLRASQVLADGMGQCNTKGTLLMALLRALGVPCRFHGFTIHKRLQRGAITGVAYWLAPPSIIHSWVEVWFDGRWVNLEGFILDRAYLRALQLKFAGHSGPFCGFGAATPNLQKPGVDWCGTDTYIQKDGINHDYGVFPAPDDFYAAHGTNLSGIKRWLYQHAVRHWMNRNVADIRAA</sequence>
<reference evidence="3" key="1">
    <citation type="submission" date="2019-02" db="EMBL/GenBank/DDBJ databases">
        <title>Complete genome sequence of Rhodoferax sp. Gr-4.</title>
        <authorList>
            <person name="Jin L."/>
        </authorList>
    </citation>
    <scope>NUCLEOTIDE SEQUENCE [LARGE SCALE GENOMIC DNA]</scope>
    <source>
        <strain evidence="3">Gr-4</strain>
    </source>
</reference>
<dbReference type="PANTHER" id="PTHR33490">
    <property type="entry name" value="BLR5614 PROTEIN-RELATED"/>
    <property type="match status" value="1"/>
</dbReference>
<name>A0A515EVA6_9BURK</name>
<keyword evidence="3" id="KW-1185">Reference proteome</keyword>
<gene>
    <name evidence="2" type="ORF">EXZ61_01330</name>
</gene>
<evidence type="ECO:0000313" key="2">
    <source>
        <dbReference type="EMBL" id="QDL56611.1"/>
    </source>
</evidence>
<proteinExistence type="predicted"/>
<dbReference type="SUPFAM" id="SSF54001">
    <property type="entry name" value="Cysteine proteinases"/>
    <property type="match status" value="1"/>
</dbReference>
<dbReference type="Gene3D" id="3.10.620.30">
    <property type="match status" value="1"/>
</dbReference>
<feature type="domain" description="Transglutaminase-like" evidence="1">
    <location>
        <begin position="72"/>
        <end position="146"/>
    </location>
</feature>
<evidence type="ECO:0000313" key="3">
    <source>
        <dbReference type="Proteomes" id="UP000317365"/>
    </source>
</evidence>